<feature type="region of interest" description="Disordered" evidence="6">
    <location>
        <begin position="57"/>
        <end position="78"/>
    </location>
</feature>
<name>A0AAE3J8J7_9FIRM</name>
<evidence type="ECO:0000313" key="9">
    <source>
        <dbReference type="Proteomes" id="UP001198242"/>
    </source>
</evidence>
<evidence type="ECO:0000256" key="2">
    <source>
        <dbReference type="ARBA" id="ARBA00022475"/>
    </source>
</evidence>
<keyword evidence="2" id="KW-1003">Cell membrane</keyword>
<dbReference type="GO" id="GO:0015081">
    <property type="term" value="F:sodium ion transmembrane transporter activity"/>
    <property type="evidence" value="ECO:0007669"/>
    <property type="project" value="InterPro"/>
</dbReference>
<gene>
    <name evidence="8" type="ORF">LKE05_02275</name>
</gene>
<comment type="subcellular location">
    <subcellularLocation>
        <location evidence="1">Cell membrane</location>
    </subcellularLocation>
</comment>
<organism evidence="8 9">
    <name type="scientific">Hominilimicola fabiformis</name>
    <dbReference type="NCBI Taxonomy" id="2885356"/>
    <lineage>
        <taxon>Bacteria</taxon>
        <taxon>Bacillati</taxon>
        <taxon>Bacillota</taxon>
        <taxon>Clostridia</taxon>
        <taxon>Eubacteriales</taxon>
        <taxon>Oscillospiraceae</taxon>
        <taxon>Hominilimicola</taxon>
    </lineage>
</organism>
<evidence type="ECO:0000256" key="1">
    <source>
        <dbReference type="ARBA" id="ARBA00004236"/>
    </source>
</evidence>
<dbReference type="AlphaFoldDB" id="A0AAE3J8J7"/>
<proteinExistence type="predicted"/>
<evidence type="ECO:0000313" key="8">
    <source>
        <dbReference type="EMBL" id="MCC2209619.1"/>
    </source>
</evidence>
<keyword evidence="3 7" id="KW-0812">Transmembrane</keyword>
<sequence>MYSEALLTGQNLSLSEALAMGGETTVIGLAIVFAVLIILMIVLSLFRVIFYKKPKTQAAPAAAPAQAAPVEEETADDTDEEELIAVLTAAVAASLNTSTYNLRIKSYRRTDNKMPAWNKAGVTETINNRF</sequence>
<dbReference type="EMBL" id="JAJEQM010000002">
    <property type="protein sequence ID" value="MCC2209619.1"/>
    <property type="molecule type" value="Genomic_DNA"/>
</dbReference>
<dbReference type="InterPro" id="IPR005899">
    <property type="entry name" value="Na_pump_deCOase"/>
</dbReference>
<dbReference type="GO" id="GO:0005886">
    <property type="term" value="C:plasma membrane"/>
    <property type="evidence" value="ECO:0007669"/>
    <property type="project" value="UniProtKB-SubCell"/>
</dbReference>
<feature type="compositionally biased region" description="Low complexity" evidence="6">
    <location>
        <begin position="57"/>
        <end position="69"/>
    </location>
</feature>
<dbReference type="NCBIfam" id="TIGR01195">
    <property type="entry name" value="oadG_fam"/>
    <property type="match status" value="1"/>
</dbReference>
<comment type="caution">
    <text evidence="8">The sequence shown here is derived from an EMBL/GenBank/DDBJ whole genome shotgun (WGS) entry which is preliminary data.</text>
</comment>
<dbReference type="Pfam" id="PF04277">
    <property type="entry name" value="OAD_gamma"/>
    <property type="match status" value="1"/>
</dbReference>
<evidence type="ECO:0000256" key="7">
    <source>
        <dbReference type="SAM" id="Phobius"/>
    </source>
</evidence>
<evidence type="ECO:0000256" key="5">
    <source>
        <dbReference type="ARBA" id="ARBA00023136"/>
    </source>
</evidence>
<feature type="transmembrane region" description="Helical" evidence="7">
    <location>
        <begin position="26"/>
        <end position="50"/>
    </location>
</feature>
<dbReference type="RefSeq" id="WP_308455792.1">
    <property type="nucleotide sequence ID" value="NZ_JAJEQM010000002.1"/>
</dbReference>
<evidence type="ECO:0000256" key="4">
    <source>
        <dbReference type="ARBA" id="ARBA00022989"/>
    </source>
</evidence>
<keyword evidence="4 7" id="KW-1133">Transmembrane helix</keyword>
<protein>
    <submittedName>
        <fullName evidence="8">OadG family protein</fullName>
    </submittedName>
</protein>
<dbReference type="Proteomes" id="UP001198242">
    <property type="component" value="Unassembled WGS sequence"/>
</dbReference>
<evidence type="ECO:0000256" key="3">
    <source>
        <dbReference type="ARBA" id="ARBA00022692"/>
    </source>
</evidence>
<keyword evidence="5 7" id="KW-0472">Membrane</keyword>
<reference evidence="8 9" key="1">
    <citation type="submission" date="2021-10" db="EMBL/GenBank/DDBJ databases">
        <title>Anaerobic single-cell dispensing facilitates the cultivation of human gut bacteria.</title>
        <authorList>
            <person name="Afrizal A."/>
        </authorList>
    </citation>
    <scope>NUCLEOTIDE SEQUENCE [LARGE SCALE GENOMIC DNA]</scope>
    <source>
        <strain evidence="8 9">CLA-AA-H232</strain>
    </source>
</reference>
<evidence type="ECO:0000256" key="6">
    <source>
        <dbReference type="SAM" id="MobiDB-lite"/>
    </source>
</evidence>
<keyword evidence="9" id="KW-1185">Reference proteome</keyword>
<dbReference type="GO" id="GO:0036376">
    <property type="term" value="P:sodium ion export across plasma membrane"/>
    <property type="evidence" value="ECO:0007669"/>
    <property type="project" value="InterPro"/>
</dbReference>
<accession>A0AAE3J8J7</accession>